<dbReference type="PANTHER" id="PTHR47870">
    <property type="entry name" value="CYTOCHROME C-TYPE BIOGENESIS PROTEIN CCMH"/>
    <property type="match status" value="1"/>
</dbReference>
<dbReference type="GO" id="GO:0046872">
    <property type="term" value="F:metal ion binding"/>
    <property type="evidence" value="ECO:0007669"/>
    <property type="project" value="UniProtKB-KW"/>
</dbReference>
<gene>
    <name evidence="9" type="ORF">L2740_17250</name>
</gene>
<dbReference type="GO" id="GO:0017004">
    <property type="term" value="P:cytochrome complex assembly"/>
    <property type="evidence" value="ECO:0007669"/>
    <property type="project" value="UniProtKB-KW"/>
</dbReference>
<evidence type="ECO:0000256" key="7">
    <source>
        <dbReference type="RuleBase" id="RU364112"/>
    </source>
</evidence>
<evidence type="ECO:0000256" key="4">
    <source>
        <dbReference type="ARBA" id="ARBA00022729"/>
    </source>
</evidence>
<organism evidence="9 10">
    <name type="scientific">Shewanella pneumatophori</name>
    <dbReference type="NCBI Taxonomy" id="314092"/>
    <lineage>
        <taxon>Bacteria</taxon>
        <taxon>Pseudomonadati</taxon>
        <taxon>Pseudomonadota</taxon>
        <taxon>Gammaproteobacteria</taxon>
        <taxon>Alteromonadales</taxon>
        <taxon>Shewanellaceae</taxon>
        <taxon>Shewanella</taxon>
    </lineage>
</organism>
<proteinExistence type="inferred from homology"/>
<dbReference type="RefSeq" id="WP_248951319.1">
    <property type="nucleotide sequence ID" value="NZ_JAKILB010000013.1"/>
</dbReference>
<comment type="function">
    <text evidence="7">Possible subunit of a heme lyase.</text>
</comment>
<dbReference type="Gene3D" id="1.10.8.640">
    <property type="entry name" value="Cytochrome C biogenesis protein"/>
    <property type="match status" value="1"/>
</dbReference>
<dbReference type="InterPro" id="IPR038297">
    <property type="entry name" value="CcmH/CycL/NrfF/Ccl2_sf"/>
</dbReference>
<keyword evidence="6 7" id="KW-0408">Iron</keyword>
<keyword evidence="10" id="KW-1185">Reference proteome</keyword>
<evidence type="ECO:0000256" key="1">
    <source>
        <dbReference type="ARBA" id="ARBA00010342"/>
    </source>
</evidence>
<dbReference type="GO" id="GO:0005886">
    <property type="term" value="C:plasma membrane"/>
    <property type="evidence" value="ECO:0007669"/>
    <property type="project" value="TreeGrafter"/>
</dbReference>
<dbReference type="Proteomes" id="UP001139293">
    <property type="component" value="Unassembled WGS sequence"/>
</dbReference>
<evidence type="ECO:0000259" key="8">
    <source>
        <dbReference type="Pfam" id="PF03918"/>
    </source>
</evidence>
<evidence type="ECO:0000256" key="2">
    <source>
        <dbReference type="ARBA" id="ARBA00022617"/>
    </source>
</evidence>
<dbReference type="Pfam" id="PF03918">
    <property type="entry name" value="CcmH"/>
    <property type="match status" value="1"/>
</dbReference>
<dbReference type="InterPro" id="IPR051263">
    <property type="entry name" value="C-type_cytochrome_biogenesis"/>
</dbReference>
<dbReference type="InterPro" id="IPR005616">
    <property type="entry name" value="CcmH/CycL/Ccl2/NrfF_N"/>
</dbReference>
<name>A0A9X2CJ95_9GAMM</name>
<keyword evidence="2 7" id="KW-0349">Heme</keyword>
<feature type="signal peptide" evidence="7">
    <location>
        <begin position="1"/>
        <end position="32"/>
    </location>
</feature>
<evidence type="ECO:0000313" key="9">
    <source>
        <dbReference type="EMBL" id="MCL1140284.1"/>
    </source>
</evidence>
<evidence type="ECO:0000313" key="10">
    <source>
        <dbReference type="Proteomes" id="UP001139293"/>
    </source>
</evidence>
<keyword evidence="7" id="KW-1133">Transmembrane helix</keyword>
<dbReference type="PANTHER" id="PTHR47870:SF1">
    <property type="entry name" value="CYTOCHROME C-TYPE BIOGENESIS PROTEIN CCMH"/>
    <property type="match status" value="1"/>
</dbReference>
<evidence type="ECO:0000256" key="3">
    <source>
        <dbReference type="ARBA" id="ARBA00022723"/>
    </source>
</evidence>
<comment type="similarity">
    <text evidence="1 7">Belongs to the CcmH/CycL/Ccl2/NrfF family.</text>
</comment>
<keyword evidence="4 7" id="KW-0732">Signal</keyword>
<comment type="caution">
    <text evidence="9">The sequence shown here is derived from an EMBL/GenBank/DDBJ whole genome shotgun (WGS) entry which is preliminary data.</text>
</comment>
<feature type="domain" description="CcmH/CycL/Ccl2/NrfF N-terminal" evidence="8">
    <location>
        <begin position="21"/>
        <end position="148"/>
    </location>
</feature>
<keyword evidence="5" id="KW-0201">Cytochrome c-type biogenesis</keyword>
<sequence>MSRSYTSTLMRLLVGFAVLLCISLSVQTSVQAASDKIHYTPDQIRDLGFEIAHELRCPMSVNQNLFDSGAPIASELKGQIFLMLEQGESKAAIIDFLVQRYGEKIRYQPSFSSATAVLWLGPILLLIGIVGFAAVFIREQRKPANTKANTYE</sequence>
<dbReference type="CDD" id="cd16378">
    <property type="entry name" value="CcmH_N"/>
    <property type="match status" value="1"/>
</dbReference>
<reference evidence="9" key="1">
    <citation type="submission" date="2022-01" db="EMBL/GenBank/DDBJ databases">
        <title>Whole genome-based taxonomy of the Shewanellaceae.</title>
        <authorList>
            <person name="Martin-Rodriguez A.J."/>
        </authorList>
    </citation>
    <scope>NUCLEOTIDE SEQUENCE</scope>
    <source>
        <strain evidence="9">KCTC 23973</strain>
    </source>
</reference>
<dbReference type="EMBL" id="JAKILB010000013">
    <property type="protein sequence ID" value="MCL1140284.1"/>
    <property type="molecule type" value="Genomic_DNA"/>
</dbReference>
<keyword evidence="7" id="KW-0812">Transmembrane</keyword>
<accession>A0A9X2CJ95</accession>
<protein>
    <recommendedName>
        <fullName evidence="7">Cytochrome c-type biogenesis protein</fullName>
    </recommendedName>
</protein>
<evidence type="ECO:0000256" key="6">
    <source>
        <dbReference type="ARBA" id="ARBA00023004"/>
    </source>
</evidence>
<evidence type="ECO:0000256" key="5">
    <source>
        <dbReference type="ARBA" id="ARBA00022748"/>
    </source>
</evidence>
<keyword evidence="7" id="KW-0472">Membrane</keyword>
<dbReference type="AlphaFoldDB" id="A0A9X2CJ95"/>
<feature type="transmembrane region" description="Helical" evidence="7">
    <location>
        <begin position="116"/>
        <end position="137"/>
    </location>
</feature>
<keyword evidence="3 7" id="KW-0479">Metal-binding</keyword>
<feature type="chain" id="PRO_5041011866" description="Cytochrome c-type biogenesis protein" evidence="7">
    <location>
        <begin position="33"/>
        <end position="152"/>
    </location>
</feature>